<proteinExistence type="predicted"/>
<reference evidence="3" key="1">
    <citation type="submission" date="2020-04" db="EMBL/GenBank/DDBJ databases">
        <authorList>
            <person name="Chiriac C."/>
            <person name="Salcher M."/>
            <person name="Ghai R."/>
            <person name="Kavagutti S V."/>
        </authorList>
    </citation>
    <scope>NUCLEOTIDE SEQUENCE</scope>
</reference>
<evidence type="ECO:0000259" key="1">
    <source>
        <dbReference type="Pfam" id="PF24749"/>
    </source>
</evidence>
<sequence length="130" mass="14563">MRNRAKCKICSDIIESLSDKDHVSCKCDQISVFGGESMLCQAKDWTNFIRIDDRGVEIIPTIINPTPKSKPTRKELIQMLDDMIESIEKLPDQAMIVSVNQYDFYSLLVLLASLFKAETVSTTNSEGGSV</sequence>
<evidence type="ECO:0000313" key="6">
    <source>
        <dbReference type="EMBL" id="CAB4200388.1"/>
    </source>
</evidence>
<dbReference type="EMBL" id="LR797304">
    <property type="protein sequence ID" value="CAB4200388.1"/>
    <property type="molecule type" value="Genomic_DNA"/>
</dbReference>
<dbReference type="EMBL" id="LR796201">
    <property type="protein sequence ID" value="CAB4126877.1"/>
    <property type="molecule type" value="Genomic_DNA"/>
</dbReference>
<dbReference type="InterPro" id="IPR056112">
    <property type="entry name" value="DUF7695"/>
</dbReference>
<evidence type="ECO:0000313" key="2">
    <source>
        <dbReference type="EMBL" id="CAB4121605.1"/>
    </source>
</evidence>
<feature type="domain" description="DUF7695" evidence="1">
    <location>
        <begin position="1"/>
        <end position="37"/>
    </location>
</feature>
<dbReference type="EMBL" id="LR796149">
    <property type="protein sequence ID" value="CAB4121605.1"/>
    <property type="molecule type" value="Genomic_DNA"/>
</dbReference>
<dbReference type="EMBL" id="LR796264">
    <property type="protein sequence ID" value="CAB4132464.1"/>
    <property type="molecule type" value="Genomic_DNA"/>
</dbReference>
<gene>
    <name evidence="6" type="ORF">UFOVP1357_43</name>
    <name evidence="2" type="ORF">UFOVP18_29</name>
    <name evidence="4" type="ORF">UFOVP258_22</name>
    <name evidence="5" type="ORF">UFOVP502_14</name>
    <name evidence="3" type="ORF">UFOVP82_31</name>
</gene>
<name>A0A6J5L0U0_9CAUD</name>
<evidence type="ECO:0000313" key="4">
    <source>
        <dbReference type="EMBL" id="CAB4132464.1"/>
    </source>
</evidence>
<evidence type="ECO:0000313" key="5">
    <source>
        <dbReference type="EMBL" id="CAB4146353.1"/>
    </source>
</evidence>
<evidence type="ECO:0000313" key="3">
    <source>
        <dbReference type="EMBL" id="CAB4126877.1"/>
    </source>
</evidence>
<dbReference type="EMBL" id="LR796468">
    <property type="protein sequence ID" value="CAB4146353.1"/>
    <property type="molecule type" value="Genomic_DNA"/>
</dbReference>
<organism evidence="3">
    <name type="scientific">uncultured Caudovirales phage</name>
    <dbReference type="NCBI Taxonomy" id="2100421"/>
    <lineage>
        <taxon>Viruses</taxon>
        <taxon>Duplodnaviria</taxon>
        <taxon>Heunggongvirae</taxon>
        <taxon>Uroviricota</taxon>
        <taxon>Caudoviricetes</taxon>
        <taxon>Peduoviridae</taxon>
        <taxon>Maltschvirus</taxon>
        <taxon>Maltschvirus maltsch</taxon>
    </lineage>
</organism>
<protein>
    <recommendedName>
        <fullName evidence="1">DUF7695 domain-containing protein</fullName>
    </recommendedName>
</protein>
<dbReference type="Pfam" id="PF24749">
    <property type="entry name" value="DUF7695"/>
    <property type="match status" value="1"/>
</dbReference>
<accession>A0A6J5L0U0</accession>